<keyword evidence="2" id="KW-1133">Transmembrane helix</keyword>
<accession>A0A8T1E4C0</accession>
<protein>
    <submittedName>
        <fullName evidence="3">Uncharacterized protein</fullName>
    </submittedName>
</protein>
<feature type="transmembrane region" description="Helical" evidence="2">
    <location>
        <begin position="50"/>
        <end position="68"/>
    </location>
</feature>
<dbReference type="EMBL" id="RCMK01000124">
    <property type="protein sequence ID" value="KAG2947820.1"/>
    <property type="molecule type" value="Genomic_DNA"/>
</dbReference>
<evidence type="ECO:0000256" key="2">
    <source>
        <dbReference type="SAM" id="Phobius"/>
    </source>
</evidence>
<keyword evidence="2" id="KW-0812">Transmembrane</keyword>
<keyword evidence="2" id="KW-0472">Membrane</keyword>
<reference evidence="3" key="1">
    <citation type="submission" date="2018-10" db="EMBL/GenBank/DDBJ databases">
        <title>Effector identification in a new, highly contiguous assembly of the strawberry crown rot pathogen Phytophthora cactorum.</title>
        <authorList>
            <person name="Armitage A.D."/>
            <person name="Nellist C.F."/>
            <person name="Bates H."/>
            <person name="Vickerstaff R.J."/>
            <person name="Harrison R.J."/>
        </authorList>
    </citation>
    <scope>NUCLEOTIDE SEQUENCE</scope>
    <source>
        <strain evidence="3">4040</strain>
    </source>
</reference>
<gene>
    <name evidence="3" type="ORF">PC117_g6529</name>
</gene>
<comment type="caution">
    <text evidence="3">The sequence shown here is derived from an EMBL/GenBank/DDBJ whole genome shotgun (WGS) entry which is preliminary data.</text>
</comment>
<dbReference type="AlphaFoldDB" id="A0A8T1E4C0"/>
<dbReference type="Proteomes" id="UP000736787">
    <property type="component" value="Unassembled WGS sequence"/>
</dbReference>
<organism evidence="3 4">
    <name type="scientific">Phytophthora cactorum</name>
    <dbReference type="NCBI Taxonomy" id="29920"/>
    <lineage>
        <taxon>Eukaryota</taxon>
        <taxon>Sar</taxon>
        <taxon>Stramenopiles</taxon>
        <taxon>Oomycota</taxon>
        <taxon>Peronosporomycetes</taxon>
        <taxon>Peronosporales</taxon>
        <taxon>Peronosporaceae</taxon>
        <taxon>Phytophthora</taxon>
    </lineage>
</organism>
<proteinExistence type="predicted"/>
<evidence type="ECO:0000313" key="3">
    <source>
        <dbReference type="EMBL" id="KAG2947820.1"/>
    </source>
</evidence>
<feature type="compositionally biased region" description="Polar residues" evidence="1">
    <location>
        <begin position="13"/>
        <end position="25"/>
    </location>
</feature>
<evidence type="ECO:0000256" key="1">
    <source>
        <dbReference type="SAM" id="MobiDB-lite"/>
    </source>
</evidence>
<sequence>MKFTQPRIASIDSVKSSTKQSQESAQVARHKARHTTSNVVTNAISSETLTLSRAIIGISVGVFIPALLQF</sequence>
<name>A0A8T1E4C0_9STRA</name>
<evidence type="ECO:0000313" key="4">
    <source>
        <dbReference type="Proteomes" id="UP000736787"/>
    </source>
</evidence>
<feature type="region of interest" description="Disordered" evidence="1">
    <location>
        <begin position="1"/>
        <end position="32"/>
    </location>
</feature>